<keyword evidence="1" id="KW-0812">Transmembrane</keyword>
<comment type="caution">
    <text evidence="2">The sequence shown here is derived from an EMBL/GenBank/DDBJ whole genome shotgun (WGS) entry which is preliminary data.</text>
</comment>
<feature type="transmembrane region" description="Helical" evidence="1">
    <location>
        <begin position="35"/>
        <end position="54"/>
    </location>
</feature>
<proteinExistence type="predicted"/>
<dbReference type="EMBL" id="JAAOCP010000009">
    <property type="protein sequence ID" value="MBJ7639343.1"/>
    <property type="molecule type" value="Genomic_DNA"/>
</dbReference>
<keyword evidence="1" id="KW-1133">Transmembrane helix</keyword>
<accession>A0AA40YUL1</accession>
<name>A0AA40YUL1_WEICO</name>
<gene>
    <name evidence="2" type="ORF">HAU20_08105</name>
</gene>
<dbReference type="AlphaFoldDB" id="A0AA40YUL1"/>
<protein>
    <recommendedName>
        <fullName evidence="4">GGDEF domain-containing protein</fullName>
    </recommendedName>
</protein>
<keyword evidence="3" id="KW-1185">Reference proteome</keyword>
<keyword evidence="1" id="KW-0472">Membrane</keyword>
<evidence type="ECO:0000313" key="2">
    <source>
        <dbReference type="EMBL" id="MBJ7639343.1"/>
    </source>
</evidence>
<dbReference type="RefSeq" id="WP_056973743.1">
    <property type="nucleotide sequence ID" value="NZ_ALXH01000075.1"/>
</dbReference>
<feature type="transmembrane region" description="Helical" evidence="1">
    <location>
        <begin position="61"/>
        <end position="81"/>
    </location>
</feature>
<evidence type="ECO:0008006" key="4">
    <source>
        <dbReference type="Google" id="ProtNLM"/>
    </source>
</evidence>
<organism evidence="2 3">
    <name type="scientific">Weissella confusa</name>
    <name type="common">Lactobacillus confusus</name>
    <dbReference type="NCBI Taxonomy" id="1583"/>
    <lineage>
        <taxon>Bacteria</taxon>
        <taxon>Bacillati</taxon>
        <taxon>Bacillota</taxon>
        <taxon>Bacilli</taxon>
        <taxon>Lactobacillales</taxon>
        <taxon>Lactobacillaceae</taxon>
        <taxon>Weissella</taxon>
    </lineage>
</organism>
<reference evidence="2 3" key="1">
    <citation type="journal article" date="2021" name="Int. J. Food Microbiol.">
        <title>Safety demonstration of a microbial species for use in the food chain: Weissella confusa.</title>
        <authorList>
            <person name="Bourdichon F."/>
            <person name="Patrone V."/>
            <person name="Fontana A."/>
            <person name="Milani G."/>
            <person name="Morelli L."/>
        </authorList>
    </citation>
    <scope>NUCLEOTIDE SEQUENCE [LARGE SCALE GENOMIC DNA]</scope>
    <source>
        <strain evidence="2 3">CCUG 43002</strain>
    </source>
</reference>
<dbReference type="Proteomes" id="UP000728106">
    <property type="component" value="Unassembled WGS sequence"/>
</dbReference>
<feature type="transmembrane region" description="Helical" evidence="1">
    <location>
        <begin position="12"/>
        <end position="29"/>
    </location>
</feature>
<evidence type="ECO:0000313" key="3">
    <source>
        <dbReference type="Proteomes" id="UP000728106"/>
    </source>
</evidence>
<evidence type="ECO:0000256" key="1">
    <source>
        <dbReference type="SAM" id="Phobius"/>
    </source>
</evidence>
<sequence>MSTRKNLISRSRFYIFGFATALIILIWWASLYSSVVQIATALLVLLGIFSSLILPGLLITWLGLIYLVVGVLMLMIGSFVMGIPEKILLLIAFPASLFLTNGRRTIVGDLSWLMANEQHVASFTKNYHPGLNLQRSYNANKIFEKSVSRFGTYPGLTKVCVDVTGIQWAHSEQYRQFNANQYDAVIHAVAGVLKQKRLPSEFLYILDDDMFLILSFRLPRETFTGLTDETKMALSEIMVGDYKPQFQWGHTLITEDNAEKYQTLPDALKHIRREMETDLVTEYMKKESDHD</sequence>
<dbReference type="GeneID" id="57978680"/>